<accession>A0A9P7ZN28</accession>
<evidence type="ECO:0000313" key="3">
    <source>
        <dbReference type="Proteomes" id="UP000887229"/>
    </source>
</evidence>
<evidence type="ECO:0000313" key="2">
    <source>
        <dbReference type="EMBL" id="KAG9254706.1"/>
    </source>
</evidence>
<sequence length="210" mass="23663">MVRIGGFVFSCPRSRDLMEWILSKRVSLPDFCCRTAAAAPNQRKQSNMYCILKQLRTMHKLQAVITASGVKRMRGCEHTHLHNRWQSRCFFSLSRPAAVDRVRRSDHSVRIDVGGDGASLFQLIPDVSLGSFGDCAFSFLVQPAVTTLLACLLPLEFSWDVMLILEPSQQARRKRKQARRAFASTSGWLHARMQASRPNGVTRANESSKP</sequence>
<dbReference type="AlphaFoldDB" id="A0A9P7ZN28"/>
<evidence type="ECO:0000256" key="1">
    <source>
        <dbReference type="SAM" id="MobiDB-lite"/>
    </source>
</evidence>
<dbReference type="EMBL" id="MU251253">
    <property type="protein sequence ID" value="KAG9254706.1"/>
    <property type="molecule type" value="Genomic_DNA"/>
</dbReference>
<feature type="region of interest" description="Disordered" evidence="1">
    <location>
        <begin position="183"/>
        <end position="210"/>
    </location>
</feature>
<reference evidence="2" key="1">
    <citation type="journal article" date="2021" name="IMA Fungus">
        <title>Genomic characterization of three marine fungi, including Emericellopsis atlantica sp. nov. with signatures of a generalist lifestyle and marine biomass degradation.</title>
        <authorList>
            <person name="Hagestad O.C."/>
            <person name="Hou L."/>
            <person name="Andersen J.H."/>
            <person name="Hansen E.H."/>
            <person name="Altermark B."/>
            <person name="Li C."/>
            <person name="Kuhnert E."/>
            <person name="Cox R.J."/>
            <person name="Crous P.W."/>
            <person name="Spatafora J.W."/>
            <person name="Lail K."/>
            <person name="Amirebrahimi M."/>
            <person name="Lipzen A."/>
            <person name="Pangilinan J."/>
            <person name="Andreopoulos W."/>
            <person name="Hayes R.D."/>
            <person name="Ng V."/>
            <person name="Grigoriev I.V."/>
            <person name="Jackson S.A."/>
            <person name="Sutton T.D.S."/>
            <person name="Dobson A.D.W."/>
            <person name="Rama T."/>
        </authorList>
    </citation>
    <scope>NUCLEOTIDE SEQUENCE</scope>
    <source>
        <strain evidence="2">TS7</strain>
    </source>
</reference>
<comment type="caution">
    <text evidence="2">The sequence shown here is derived from an EMBL/GenBank/DDBJ whole genome shotgun (WGS) entry which is preliminary data.</text>
</comment>
<feature type="compositionally biased region" description="Polar residues" evidence="1">
    <location>
        <begin position="196"/>
        <end position="210"/>
    </location>
</feature>
<dbReference type="RefSeq" id="XP_046118630.1">
    <property type="nucleotide sequence ID" value="XM_046267200.1"/>
</dbReference>
<proteinExistence type="predicted"/>
<protein>
    <submittedName>
        <fullName evidence="2">Uncharacterized protein</fullName>
    </submittedName>
</protein>
<dbReference type="GeneID" id="70298103"/>
<keyword evidence="3" id="KW-1185">Reference proteome</keyword>
<organism evidence="2 3">
    <name type="scientific">Emericellopsis atlantica</name>
    <dbReference type="NCBI Taxonomy" id="2614577"/>
    <lineage>
        <taxon>Eukaryota</taxon>
        <taxon>Fungi</taxon>
        <taxon>Dikarya</taxon>
        <taxon>Ascomycota</taxon>
        <taxon>Pezizomycotina</taxon>
        <taxon>Sordariomycetes</taxon>
        <taxon>Hypocreomycetidae</taxon>
        <taxon>Hypocreales</taxon>
        <taxon>Bionectriaceae</taxon>
        <taxon>Emericellopsis</taxon>
    </lineage>
</organism>
<gene>
    <name evidence="2" type="ORF">F5Z01DRAFT_90249</name>
</gene>
<name>A0A9P7ZN28_9HYPO</name>
<dbReference type="Proteomes" id="UP000887229">
    <property type="component" value="Unassembled WGS sequence"/>
</dbReference>